<organism evidence="3 4">
    <name type="scientific">[Brevibacterium] flavum</name>
    <dbReference type="NCBI Taxonomy" id="92706"/>
    <lineage>
        <taxon>Bacteria</taxon>
        <taxon>Bacillati</taxon>
        <taxon>Actinomycetota</taxon>
        <taxon>Actinomycetes</taxon>
        <taxon>Mycobacteriales</taxon>
        <taxon>Corynebacteriaceae</taxon>
        <taxon>Corynebacterium</taxon>
    </lineage>
</organism>
<dbReference type="RefSeq" id="WP_034983149.1">
    <property type="nucleotide sequence ID" value="NZ_CP011309.1"/>
</dbReference>
<dbReference type="PATRIC" id="fig|92706.3.peg.2625"/>
<dbReference type="HOGENOM" id="CLU_041278_1_0_11"/>
<dbReference type="PANTHER" id="PTHR33744">
    <property type="entry name" value="CARBOHYDRATE DIACID REGULATOR"/>
    <property type="match status" value="1"/>
</dbReference>
<evidence type="ECO:0000259" key="1">
    <source>
        <dbReference type="Pfam" id="PF13556"/>
    </source>
</evidence>
<name>A0A0F6Z6B8_9CORY</name>
<dbReference type="Pfam" id="PF13556">
    <property type="entry name" value="HTH_30"/>
    <property type="match status" value="1"/>
</dbReference>
<dbReference type="InterPro" id="IPR025736">
    <property type="entry name" value="PucR_C-HTH_dom"/>
</dbReference>
<accession>A0A0F6Z6B8</accession>
<keyword evidence="4" id="KW-1185">Reference proteome</keyword>
<gene>
    <name evidence="3" type="ORF">YH66_12535</name>
</gene>
<dbReference type="EMBL" id="CP011309">
    <property type="protein sequence ID" value="AKF28303.1"/>
    <property type="molecule type" value="Genomic_DNA"/>
</dbReference>
<reference evidence="3 4" key="1">
    <citation type="submission" date="2015-04" db="EMBL/GenBank/DDBJ databases">
        <title>Complete Genome Sequence of Brevibacterium flavum ATCC 15168.</title>
        <authorList>
            <person name="Ahn J."/>
            <person name="Park G."/>
            <person name="Jeon W."/>
            <person name="Jang Y."/>
            <person name="Jang M."/>
            <person name="Lee H."/>
            <person name="Lee H."/>
        </authorList>
    </citation>
    <scope>NUCLEOTIDE SEQUENCE [LARGE SCALE GENOMIC DNA]</scope>
    <source>
        <strain evidence="3 4">ATCC 15168</strain>
    </source>
</reference>
<dbReference type="AlphaFoldDB" id="A0A0F6Z6B8"/>
<evidence type="ECO:0000313" key="4">
    <source>
        <dbReference type="Proteomes" id="UP000034037"/>
    </source>
</evidence>
<feature type="domain" description="RsbT co-antagonist protein RsbRD N-terminal" evidence="2">
    <location>
        <begin position="33"/>
        <end position="159"/>
    </location>
</feature>
<dbReference type="Pfam" id="PF14361">
    <property type="entry name" value="RsbRD_N"/>
    <property type="match status" value="1"/>
</dbReference>
<protein>
    <submittedName>
        <fullName evidence="3">PucR family transcriptional regulator</fullName>
    </submittedName>
</protein>
<dbReference type="InterPro" id="IPR042070">
    <property type="entry name" value="PucR_C-HTH_sf"/>
</dbReference>
<dbReference type="Gene3D" id="1.10.10.2840">
    <property type="entry name" value="PucR C-terminal helix-turn-helix domain"/>
    <property type="match status" value="1"/>
</dbReference>
<dbReference type="Proteomes" id="UP000034037">
    <property type="component" value="Chromosome"/>
</dbReference>
<dbReference type="InterPro" id="IPR051448">
    <property type="entry name" value="CdaR-like_regulators"/>
</dbReference>
<sequence>MENVSSVTSDGSVADVHAERWQELLARLDADAPDIAEGTAAKLLATIPGYELVDAGPIRESSIRNTALIIRVINAGTEPKAEDLPEALRLADERIAQNVPLGSVLHGFRMSLGEILEHLVQLGPECNIDPGRMLRWSTLMWAVNDAFSTRATSVSRDHEVATAIADSVRRSEWIGKAVSEGSELSELLWGAAMYDVPADSPLRALAATSSDHAKAETQIQKWAQRAGVRVLTSVQPSVIVGIVIGEPRRNVDGPGFAVGLGRAEVLSKLADSYKDASLVLKAADNLKLNEVQRAQDLSWKLAIHASPRVTEILAQKYVEPLRESGEFAHEIVESLRAYVDNQMNIPAAARSIPVYVNTLRYRLRRFEELTGCYLEDTSTVIEVSWVLEVCGREL</sequence>
<proteinExistence type="predicted"/>
<feature type="domain" description="PucR C-terminal helix-turn-helix" evidence="1">
    <location>
        <begin position="332"/>
        <end position="388"/>
    </location>
</feature>
<evidence type="ECO:0000259" key="2">
    <source>
        <dbReference type="Pfam" id="PF14361"/>
    </source>
</evidence>
<dbReference type="InterPro" id="IPR025751">
    <property type="entry name" value="RsbRD_N_dom"/>
</dbReference>
<evidence type="ECO:0000313" key="3">
    <source>
        <dbReference type="EMBL" id="AKF28303.1"/>
    </source>
</evidence>